<keyword evidence="2" id="KW-0812">Transmembrane</keyword>
<dbReference type="Pfam" id="PF03781">
    <property type="entry name" value="FGE-sulfatase"/>
    <property type="match status" value="1"/>
</dbReference>
<keyword evidence="6" id="KW-1185">Reference proteome</keyword>
<evidence type="ECO:0000259" key="4">
    <source>
        <dbReference type="Pfam" id="PF03781"/>
    </source>
</evidence>
<protein>
    <submittedName>
        <fullName evidence="5">Formylglycine-generating enzyme family protein</fullName>
    </submittedName>
</protein>
<feature type="compositionally biased region" description="Basic and acidic residues" evidence="1">
    <location>
        <begin position="52"/>
        <end position="61"/>
    </location>
</feature>
<organism evidence="5 6">
    <name type="scientific">Luteolibacter rhizosphaerae</name>
    <dbReference type="NCBI Taxonomy" id="2989719"/>
    <lineage>
        <taxon>Bacteria</taxon>
        <taxon>Pseudomonadati</taxon>
        <taxon>Verrucomicrobiota</taxon>
        <taxon>Verrucomicrobiia</taxon>
        <taxon>Verrucomicrobiales</taxon>
        <taxon>Verrucomicrobiaceae</taxon>
        <taxon>Luteolibacter</taxon>
    </lineage>
</organism>
<dbReference type="Gene3D" id="3.90.1580.10">
    <property type="entry name" value="paralog of FGE (formylglycine-generating enzyme)"/>
    <property type="match status" value="1"/>
</dbReference>
<keyword evidence="2" id="KW-1133">Transmembrane helix</keyword>
<evidence type="ECO:0000256" key="1">
    <source>
        <dbReference type="SAM" id="MobiDB-lite"/>
    </source>
</evidence>
<keyword evidence="3" id="KW-0732">Signal</keyword>
<keyword evidence="2" id="KW-0472">Membrane</keyword>
<dbReference type="InterPro" id="IPR051043">
    <property type="entry name" value="Sulfatase_Mod_Factor_Kinase"/>
</dbReference>
<dbReference type="InterPro" id="IPR042095">
    <property type="entry name" value="SUMF_sf"/>
</dbReference>
<dbReference type="EMBL" id="JAPDDR010000004">
    <property type="protein sequence ID" value="MCW1913662.1"/>
    <property type="molecule type" value="Genomic_DNA"/>
</dbReference>
<feature type="domain" description="Sulfatase-modifying factor enzyme-like" evidence="4">
    <location>
        <begin position="35"/>
        <end position="280"/>
    </location>
</feature>
<feature type="region of interest" description="Disordered" evidence="1">
    <location>
        <begin position="173"/>
        <end position="197"/>
    </location>
</feature>
<reference evidence="5" key="1">
    <citation type="submission" date="2022-10" db="EMBL/GenBank/DDBJ databases">
        <title>Luteolibacter sp. GHJ8, whole genome shotgun sequencing project.</title>
        <authorList>
            <person name="Zhao G."/>
            <person name="Shen L."/>
        </authorList>
    </citation>
    <scope>NUCLEOTIDE SEQUENCE</scope>
    <source>
        <strain evidence="5">GHJ8</strain>
    </source>
</reference>
<dbReference type="InterPro" id="IPR016187">
    <property type="entry name" value="CTDL_fold"/>
</dbReference>
<evidence type="ECO:0000256" key="3">
    <source>
        <dbReference type="SAM" id="SignalP"/>
    </source>
</evidence>
<dbReference type="Proteomes" id="UP001165653">
    <property type="component" value="Unassembled WGS sequence"/>
</dbReference>
<feature type="region of interest" description="Disordered" evidence="1">
    <location>
        <begin position="41"/>
        <end position="61"/>
    </location>
</feature>
<dbReference type="PANTHER" id="PTHR23150">
    <property type="entry name" value="SULFATASE MODIFYING FACTOR 1, 2"/>
    <property type="match status" value="1"/>
</dbReference>
<sequence>MRVILACLAAGILAGVSNAAEKLLKLDLGGGEGMDLILVPAGNFTQGSPPEEGGRGPDENARPVTISKDFYIGRTAVTRGQWERFVAETRYRSEAESGTSGGYGWNGQALEQRKEFTWKTPGFPQTAEHPVCLLTYPDAEAFCAWLEKKVNRKVTLPTEAQWEYAARAGTTSAWPDGGSGNGAWHKGNAGRGTNPVDSKPANAWDIFICGNVSEWCLDWYAPYPSGAATDPRQDNPNLSDKPRRVLRGGSWNRGASNTRSAARYRADPRSRNADTGFRIVCAVEEKAPPAAVNLPPVESSRPSLPPVDELPAGGESDQTKGPTPVETHTHGPGRRSNGGSVLGALVKGFICFLLPVAIVVITILRAMTRRKPPEQRLVSDAFLNRQSRQIAPPVRKTDDGFWINGEWPEGTLLTIRYLVAGAEVVKEIMYRPGQDGQFIFTGGDPGSVSVVAGSHPVDVVAPPLFTETSRSYERSRKDDDDNDPPVRPPIFPSAY</sequence>
<feature type="compositionally biased region" description="Pro residues" evidence="1">
    <location>
        <begin position="485"/>
        <end position="495"/>
    </location>
</feature>
<feature type="signal peptide" evidence="3">
    <location>
        <begin position="1"/>
        <end position="19"/>
    </location>
</feature>
<feature type="chain" id="PRO_5045919661" evidence="3">
    <location>
        <begin position="20"/>
        <end position="495"/>
    </location>
</feature>
<dbReference type="InterPro" id="IPR005532">
    <property type="entry name" value="SUMF_dom"/>
</dbReference>
<evidence type="ECO:0000313" key="5">
    <source>
        <dbReference type="EMBL" id="MCW1913662.1"/>
    </source>
</evidence>
<feature type="transmembrane region" description="Helical" evidence="2">
    <location>
        <begin position="344"/>
        <end position="367"/>
    </location>
</feature>
<gene>
    <name evidence="5" type="ORF">OJ996_08750</name>
</gene>
<dbReference type="SUPFAM" id="SSF56436">
    <property type="entry name" value="C-type lectin-like"/>
    <property type="match status" value="1"/>
</dbReference>
<feature type="compositionally biased region" description="Basic and acidic residues" evidence="1">
    <location>
        <begin position="470"/>
        <end position="479"/>
    </location>
</feature>
<evidence type="ECO:0000313" key="6">
    <source>
        <dbReference type="Proteomes" id="UP001165653"/>
    </source>
</evidence>
<evidence type="ECO:0000256" key="2">
    <source>
        <dbReference type="SAM" id="Phobius"/>
    </source>
</evidence>
<feature type="region of interest" description="Disordered" evidence="1">
    <location>
        <begin position="291"/>
        <end position="337"/>
    </location>
</feature>
<dbReference type="PANTHER" id="PTHR23150:SF19">
    <property type="entry name" value="FORMYLGLYCINE-GENERATING ENZYME"/>
    <property type="match status" value="1"/>
</dbReference>
<name>A0ABT3G1F3_9BACT</name>
<accession>A0ABT3G1F3</accession>
<comment type="caution">
    <text evidence="5">The sequence shown here is derived from an EMBL/GenBank/DDBJ whole genome shotgun (WGS) entry which is preliminary data.</text>
</comment>
<feature type="region of interest" description="Disordered" evidence="1">
    <location>
        <begin position="468"/>
        <end position="495"/>
    </location>
</feature>
<proteinExistence type="predicted"/>
<dbReference type="RefSeq" id="WP_264513165.1">
    <property type="nucleotide sequence ID" value="NZ_JAPDDR010000004.1"/>
</dbReference>
<feature type="region of interest" description="Disordered" evidence="1">
    <location>
        <begin position="227"/>
        <end position="269"/>
    </location>
</feature>